<comment type="caution">
    <text evidence="2">The sequence shown here is derived from an EMBL/GenBank/DDBJ whole genome shotgun (WGS) entry which is preliminary data.</text>
</comment>
<dbReference type="GO" id="GO:0016491">
    <property type="term" value="F:oxidoreductase activity"/>
    <property type="evidence" value="ECO:0007669"/>
    <property type="project" value="InterPro"/>
</dbReference>
<evidence type="ECO:0000259" key="1">
    <source>
        <dbReference type="Pfam" id="PF14512"/>
    </source>
</evidence>
<dbReference type="InterPro" id="IPR000415">
    <property type="entry name" value="Nitroreductase-like"/>
</dbReference>
<proteinExistence type="predicted"/>
<dbReference type="Proteomes" id="UP000449710">
    <property type="component" value="Unassembled WGS sequence"/>
</dbReference>
<dbReference type="Gene3D" id="3.40.109.10">
    <property type="entry name" value="NADH Oxidase"/>
    <property type="match status" value="1"/>
</dbReference>
<organism evidence="2 3">
    <name type="scientific">Isachenkonia alkalipeptolytica</name>
    <dbReference type="NCBI Taxonomy" id="2565777"/>
    <lineage>
        <taxon>Bacteria</taxon>
        <taxon>Bacillati</taxon>
        <taxon>Bacillota</taxon>
        <taxon>Clostridia</taxon>
        <taxon>Eubacteriales</taxon>
        <taxon>Clostridiaceae</taxon>
        <taxon>Isachenkonia</taxon>
    </lineage>
</organism>
<evidence type="ECO:0000313" key="3">
    <source>
        <dbReference type="Proteomes" id="UP000449710"/>
    </source>
</evidence>
<name>A0AA44BCM1_9CLOT</name>
<dbReference type="Pfam" id="PF14512">
    <property type="entry name" value="TM1586_NiRdase"/>
    <property type="match status" value="1"/>
</dbReference>
<protein>
    <recommendedName>
        <fullName evidence="1">Putative nitroreductase TM1586 domain-containing protein</fullName>
    </recommendedName>
</protein>
<dbReference type="EMBL" id="SUMG01000001">
    <property type="protein sequence ID" value="NBG87117.1"/>
    <property type="molecule type" value="Genomic_DNA"/>
</dbReference>
<evidence type="ECO:0000313" key="2">
    <source>
        <dbReference type="EMBL" id="NBG87117.1"/>
    </source>
</evidence>
<dbReference type="AlphaFoldDB" id="A0AA44BCM1"/>
<gene>
    <name evidence="2" type="ORF">ISALK_01250</name>
</gene>
<sequence length="126" mass="14217">MEGSQRFFSINAPHYIAIYSEEKEGYLLNAGYILQQLDLYLSKEGIGTLWLGLGKPQESLKAKNGLLYVITLAVGKAKKKLQRKSSAECKRKAGTVHLILGAKHLLRDLFLLRSFEPTTDFILFSR</sequence>
<reference evidence="2 3" key="1">
    <citation type="submission" date="2019-04" db="EMBL/GenBank/DDBJ databases">
        <title>Isachenkonia alkalipeptolytica gen. nov. sp. nov. a new anaerobic, alkiliphilic organothrophic bacterium capable to reduce synthesized ferrihydrite isolated from a soda lake.</title>
        <authorList>
            <person name="Toshchakov S.V."/>
            <person name="Zavarzina D.G."/>
            <person name="Zhilina T.N."/>
            <person name="Kostrikina N.A."/>
            <person name="Kublanov I.V."/>
        </authorList>
    </citation>
    <scope>NUCLEOTIDE SEQUENCE [LARGE SCALE GENOMIC DNA]</scope>
    <source>
        <strain evidence="2 3">Z-1701</strain>
    </source>
</reference>
<feature type="domain" description="Putative nitroreductase TM1586" evidence="1">
    <location>
        <begin position="7"/>
        <end position="93"/>
    </location>
</feature>
<dbReference type="SUPFAM" id="SSF55469">
    <property type="entry name" value="FMN-dependent nitroreductase-like"/>
    <property type="match status" value="1"/>
</dbReference>
<keyword evidence="3" id="KW-1185">Reference proteome</keyword>
<accession>A0AA44BCM1</accession>
<dbReference type="InterPro" id="IPR029478">
    <property type="entry name" value="TM1586_NiRdase"/>
</dbReference>